<sequence>MNWTASKGNHEPRGCLLKFNYNGQNFCHPIPYSTSSTRIRKYEAYLRSSLWTRNELVNGCEDKWGMLVTQCNEGTCHCLPHSIVHISSSLQEAPYQTFNSSSELFIAATHNLLSITNVAIEHLDK</sequence>
<protein>
    <submittedName>
        <fullName evidence="1">Uncharacterized protein</fullName>
    </submittedName>
</protein>
<comment type="caution">
    <text evidence="1">The sequence shown here is derived from an EMBL/GenBank/DDBJ whole genome shotgun (WGS) entry which is preliminary data.</text>
</comment>
<gene>
    <name evidence="1" type="ORF">E2C01_031256</name>
</gene>
<proteinExistence type="predicted"/>
<organism evidence="1 2">
    <name type="scientific">Portunus trituberculatus</name>
    <name type="common">Swimming crab</name>
    <name type="synonym">Neptunus trituberculatus</name>
    <dbReference type="NCBI Taxonomy" id="210409"/>
    <lineage>
        <taxon>Eukaryota</taxon>
        <taxon>Metazoa</taxon>
        <taxon>Ecdysozoa</taxon>
        <taxon>Arthropoda</taxon>
        <taxon>Crustacea</taxon>
        <taxon>Multicrustacea</taxon>
        <taxon>Malacostraca</taxon>
        <taxon>Eumalacostraca</taxon>
        <taxon>Eucarida</taxon>
        <taxon>Decapoda</taxon>
        <taxon>Pleocyemata</taxon>
        <taxon>Brachyura</taxon>
        <taxon>Eubrachyura</taxon>
        <taxon>Portunoidea</taxon>
        <taxon>Portunidae</taxon>
        <taxon>Portuninae</taxon>
        <taxon>Portunus</taxon>
    </lineage>
</organism>
<dbReference type="AlphaFoldDB" id="A0A5B7EX67"/>
<dbReference type="EMBL" id="VSRR010003877">
    <property type="protein sequence ID" value="MPC37767.1"/>
    <property type="molecule type" value="Genomic_DNA"/>
</dbReference>
<accession>A0A5B7EX67</accession>
<reference evidence="1 2" key="1">
    <citation type="submission" date="2019-05" db="EMBL/GenBank/DDBJ databases">
        <title>Another draft genome of Portunus trituberculatus and its Hox gene families provides insights of decapod evolution.</title>
        <authorList>
            <person name="Jeong J.-H."/>
            <person name="Song I."/>
            <person name="Kim S."/>
            <person name="Choi T."/>
            <person name="Kim D."/>
            <person name="Ryu S."/>
            <person name="Kim W."/>
        </authorList>
    </citation>
    <scope>NUCLEOTIDE SEQUENCE [LARGE SCALE GENOMIC DNA]</scope>
    <source>
        <tissue evidence="1">Muscle</tissue>
    </source>
</reference>
<name>A0A5B7EX67_PORTR</name>
<keyword evidence="2" id="KW-1185">Reference proteome</keyword>
<evidence type="ECO:0000313" key="1">
    <source>
        <dbReference type="EMBL" id="MPC37767.1"/>
    </source>
</evidence>
<dbReference type="Proteomes" id="UP000324222">
    <property type="component" value="Unassembled WGS sequence"/>
</dbReference>
<evidence type="ECO:0000313" key="2">
    <source>
        <dbReference type="Proteomes" id="UP000324222"/>
    </source>
</evidence>